<evidence type="ECO:0000256" key="1">
    <source>
        <dbReference type="SAM" id="MobiDB-lite"/>
    </source>
</evidence>
<evidence type="ECO:0000313" key="3">
    <source>
        <dbReference type="Proteomes" id="UP000005536"/>
    </source>
</evidence>
<feature type="region of interest" description="Disordered" evidence="1">
    <location>
        <begin position="31"/>
        <end position="54"/>
    </location>
</feature>
<name>D4DT52_NEIEG</name>
<proteinExistence type="predicted"/>
<protein>
    <submittedName>
        <fullName evidence="2">Uncharacterized protein</fullName>
    </submittedName>
</protein>
<organism evidence="2 3">
    <name type="scientific">Neisseria elongata subsp. glycolytica ATCC 29315</name>
    <dbReference type="NCBI Taxonomy" id="546263"/>
    <lineage>
        <taxon>Bacteria</taxon>
        <taxon>Pseudomonadati</taxon>
        <taxon>Pseudomonadota</taxon>
        <taxon>Betaproteobacteria</taxon>
        <taxon>Neisseriales</taxon>
        <taxon>Neisseriaceae</taxon>
        <taxon>Neisseria</taxon>
    </lineage>
</organism>
<comment type="caution">
    <text evidence="2">The sequence shown here is derived from an EMBL/GenBank/DDBJ whole genome shotgun (WGS) entry which is preliminary data.</text>
</comment>
<reference evidence="2 3" key="1">
    <citation type="submission" date="2010-02" db="EMBL/GenBank/DDBJ databases">
        <authorList>
            <person name="Weinstock G."/>
            <person name="Sodergren E."/>
            <person name="Clifton S."/>
            <person name="Fulton L."/>
            <person name="Fulton B."/>
            <person name="Courtney L."/>
            <person name="Fronick C."/>
            <person name="Harrison M."/>
            <person name="Strong C."/>
            <person name="Farmer C."/>
            <person name="Delahaunty K."/>
            <person name="Markovic C."/>
            <person name="Hall O."/>
            <person name="Minx P."/>
            <person name="Tomlinson C."/>
            <person name="Mitreva M."/>
            <person name="Nelson J."/>
            <person name="Hou S."/>
            <person name="Wollam A."/>
            <person name="Pepin K.H."/>
            <person name="Johnson M."/>
            <person name="Bhonagiri V."/>
            <person name="Zhang X."/>
            <person name="Suruliraj S."/>
            <person name="Warren W."/>
            <person name="Chinwalla A."/>
            <person name="Mardis E.R."/>
            <person name="Wilson R.K."/>
        </authorList>
    </citation>
    <scope>NUCLEOTIDE SEQUENCE [LARGE SCALE GENOMIC DNA]</scope>
    <source>
        <strain evidence="2 3">ATCC 29315</strain>
    </source>
</reference>
<sequence>MIRFADYFNIKRATMAVNIRTRTHLTIRIRFKSGEGGETPSRFAANPPSGANHV</sequence>
<gene>
    <name evidence="2" type="ORF">NEIELOOT_02253</name>
</gene>
<accession>D4DT52</accession>
<dbReference type="Proteomes" id="UP000005536">
    <property type="component" value="Unassembled WGS sequence"/>
</dbReference>
<dbReference type="AlphaFoldDB" id="D4DT52"/>
<dbReference type="EMBL" id="ADBF01000229">
    <property type="protein sequence ID" value="EFE49053.1"/>
    <property type="molecule type" value="Genomic_DNA"/>
</dbReference>
<evidence type="ECO:0000313" key="2">
    <source>
        <dbReference type="EMBL" id="EFE49053.1"/>
    </source>
</evidence>